<protein>
    <submittedName>
        <fullName evidence="2">Uncharacterized protein</fullName>
    </submittedName>
</protein>
<gene>
    <name evidence="2" type="ORF">SAMN04487767_106251</name>
</gene>
<feature type="transmembrane region" description="Helical" evidence="1">
    <location>
        <begin position="60"/>
        <end position="79"/>
    </location>
</feature>
<feature type="transmembrane region" description="Helical" evidence="1">
    <location>
        <begin position="31"/>
        <end position="48"/>
    </location>
</feature>
<keyword evidence="1" id="KW-0472">Membrane</keyword>
<dbReference type="AlphaFoldDB" id="A0A1G6VBD9"/>
<evidence type="ECO:0000256" key="1">
    <source>
        <dbReference type="SAM" id="Phobius"/>
    </source>
</evidence>
<proteinExistence type="predicted"/>
<evidence type="ECO:0000313" key="3">
    <source>
        <dbReference type="Proteomes" id="UP000183507"/>
    </source>
</evidence>
<dbReference type="RefSeq" id="WP_074651301.1">
    <property type="nucleotide sequence ID" value="NZ_FMZR01000006.1"/>
</dbReference>
<dbReference type="Proteomes" id="UP000183507">
    <property type="component" value="Unassembled WGS sequence"/>
</dbReference>
<organism evidence="2 3">
    <name type="scientific">Bacillus wiedmannii</name>
    <dbReference type="NCBI Taxonomy" id="1890302"/>
    <lineage>
        <taxon>Bacteria</taxon>
        <taxon>Bacillati</taxon>
        <taxon>Bacillota</taxon>
        <taxon>Bacilli</taxon>
        <taxon>Bacillales</taxon>
        <taxon>Bacillaceae</taxon>
        <taxon>Bacillus</taxon>
        <taxon>Bacillus cereus group</taxon>
    </lineage>
</organism>
<name>A0A1G6VBD9_9BACI</name>
<sequence length="262" mass="30998">MKQDSKIRFWKINKIQKAIQELNNKILNNKLLSICFVVILLHQIFLLKPAPHESLYNLGMLFQAIILSYIAAVIFQYVYEEKPHQKNKKKMDPVITHEINNLWEILNSFTYQISWHSKVNSPQSFPIKFDEEIPKIISKLPVIQKNNSNNNSSEIVIVIQNLEFSQWSTAIEYVNNQTEKSLIFLLGFKEYVDVDILRDLSILQKGLITFQQVAFLYEQSKKETFKHKYLERELIEIYKIINKLESYSKLHHENLSRIQKGL</sequence>
<dbReference type="EMBL" id="FMZR01000006">
    <property type="protein sequence ID" value="SDD50165.1"/>
    <property type="molecule type" value="Genomic_DNA"/>
</dbReference>
<evidence type="ECO:0000313" key="2">
    <source>
        <dbReference type="EMBL" id="SDD50165.1"/>
    </source>
</evidence>
<accession>A0A1G6VBD9</accession>
<keyword evidence="1" id="KW-1133">Transmembrane helix</keyword>
<keyword evidence="1" id="KW-0812">Transmembrane</keyword>
<reference evidence="3" key="1">
    <citation type="submission" date="2016-10" db="EMBL/GenBank/DDBJ databases">
        <authorList>
            <person name="Varghese N."/>
        </authorList>
    </citation>
    <scope>NUCLEOTIDE SEQUENCE [LARGE SCALE GENOMIC DNA]</scope>
    <source>
        <strain evidence="3">KPR-7A</strain>
    </source>
</reference>